<name>A0A7G9WDL4_9FIRM</name>
<organism evidence="1 2">
    <name type="scientific">Caproicibacterium amylolyticum</name>
    <dbReference type="NCBI Taxonomy" id="2766537"/>
    <lineage>
        <taxon>Bacteria</taxon>
        <taxon>Bacillati</taxon>
        <taxon>Bacillota</taxon>
        <taxon>Clostridia</taxon>
        <taxon>Eubacteriales</taxon>
        <taxon>Oscillospiraceae</taxon>
        <taxon>Caproicibacterium</taxon>
    </lineage>
</organism>
<dbReference type="AlphaFoldDB" id="A0A7G9WDL4"/>
<dbReference type="Gene3D" id="1.20.1260.10">
    <property type="match status" value="1"/>
</dbReference>
<dbReference type="Proteomes" id="UP000516046">
    <property type="component" value="Chromosome"/>
</dbReference>
<gene>
    <name evidence="1" type="ORF">H6X83_07250</name>
</gene>
<accession>A0A7G9WDL4</accession>
<dbReference type="RefSeq" id="WP_212505843.1">
    <property type="nucleotide sequence ID" value="NZ_CP060696.1"/>
</dbReference>
<evidence type="ECO:0000313" key="2">
    <source>
        <dbReference type="Proteomes" id="UP000516046"/>
    </source>
</evidence>
<dbReference type="EMBL" id="CP060696">
    <property type="protein sequence ID" value="QNO16776.1"/>
    <property type="molecule type" value="Genomic_DNA"/>
</dbReference>
<dbReference type="KEGG" id="caml:H6X83_07250"/>
<keyword evidence="2" id="KW-1185">Reference proteome</keyword>
<dbReference type="InterPro" id="IPR012347">
    <property type="entry name" value="Ferritin-like"/>
</dbReference>
<evidence type="ECO:0008006" key="3">
    <source>
        <dbReference type="Google" id="ProtNLM"/>
    </source>
</evidence>
<reference evidence="1 2" key="1">
    <citation type="submission" date="2020-08" db="EMBL/GenBank/DDBJ databases">
        <authorList>
            <person name="Ren C."/>
            <person name="Gu Y."/>
            <person name="Xu Y."/>
        </authorList>
    </citation>
    <scope>NUCLEOTIDE SEQUENCE [LARGE SCALE GENOMIC DNA]</scope>
    <source>
        <strain evidence="1 2">LBM18003</strain>
    </source>
</reference>
<proteinExistence type="predicted"/>
<sequence>MQGENTDILNEVYKASTMGAEAAEMLLPKVHDQKIRSQISSQQQNYEASAHKAAQMLEEKGDKPKVATQPMQKAMLWGSIQMNTLANSTPEHLAEMMIQGTTMGIIDIQKRLNELPQADSDSRKLAEDFLKGEQQNIDELKKLL</sequence>
<evidence type="ECO:0000313" key="1">
    <source>
        <dbReference type="EMBL" id="QNO16776.1"/>
    </source>
</evidence>
<protein>
    <recommendedName>
        <fullName evidence="3">DUF2383 domain-containing protein</fullName>
    </recommendedName>
</protein>